<feature type="region of interest" description="Disordered" evidence="1">
    <location>
        <begin position="1"/>
        <end position="24"/>
    </location>
</feature>
<organism evidence="3 4">
    <name type="scientific">Bradyrhizobium erythrophlei</name>
    <dbReference type="NCBI Taxonomy" id="1437360"/>
    <lineage>
        <taxon>Bacteria</taxon>
        <taxon>Pseudomonadati</taxon>
        <taxon>Pseudomonadota</taxon>
        <taxon>Alphaproteobacteria</taxon>
        <taxon>Hyphomicrobiales</taxon>
        <taxon>Nitrobacteraceae</taxon>
        <taxon>Bradyrhizobium</taxon>
    </lineage>
</organism>
<evidence type="ECO:0000256" key="1">
    <source>
        <dbReference type="SAM" id="MobiDB-lite"/>
    </source>
</evidence>
<dbReference type="Proteomes" id="UP000189796">
    <property type="component" value="Chromosome I"/>
</dbReference>
<feature type="domain" description="dATP/dGTP diphosphohydrolase N-terminal" evidence="2">
    <location>
        <begin position="24"/>
        <end position="122"/>
    </location>
</feature>
<dbReference type="AlphaFoldDB" id="A0A1M5NQU8"/>
<evidence type="ECO:0000313" key="3">
    <source>
        <dbReference type="EMBL" id="SHG91323.1"/>
    </source>
</evidence>
<accession>A0A1M5NQU8</accession>
<proteinExistence type="predicted"/>
<evidence type="ECO:0000313" key="4">
    <source>
        <dbReference type="Proteomes" id="UP000189796"/>
    </source>
</evidence>
<dbReference type="InterPro" id="IPR044038">
    <property type="entry name" value="dATP/dGTP_diPOhydrolase_N"/>
</dbReference>
<reference evidence="3 4" key="1">
    <citation type="submission" date="2016-11" db="EMBL/GenBank/DDBJ databases">
        <authorList>
            <person name="Jaros S."/>
            <person name="Januszkiewicz K."/>
            <person name="Wedrychowicz H."/>
        </authorList>
    </citation>
    <scope>NUCLEOTIDE SEQUENCE [LARGE SCALE GENOMIC DNA]</scope>
    <source>
        <strain evidence="3 4">GAS138</strain>
    </source>
</reference>
<protein>
    <recommendedName>
        <fullName evidence="2">dATP/dGTP diphosphohydrolase N-terminal domain-containing protein</fullName>
    </recommendedName>
</protein>
<sequence>MSATTLDNRAPRPPAAATKPLGTNPKDMVGLKKVDLSVVPGIALFHEAMAMMDGARKYGPFNWRDNAVMARIYVAAALRHIQYWAAGEEVAKDSGVHHLGHARACLGIILDAQATGNLIDDRAKSAVLIEALDALNDTVRLGAEARKAAADGVNR</sequence>
<dbReference type="EMBL" id="LT670817">
    <property type="protein sequence ID" value="SHG91323.1"/>
    <property type="molecule type" value="Genomic_DNA"/>
</dbReference>
<evidence type="ECO:0000259" key="2">
    <source>
        <dbReference type="Pfam" id="PF18909"/>
    </source>
</evidence>
<gene>
    <name evidence="3" type="ORF">SAMN05443248_3067</name>
</gene>
<name>A0A1M5NQU8_9BRAD</name>
<dbReference type="Pfam" id="PF18909">
    <property type="entry name" value="dGTP_diPhyd_N"/>
    <property type="match status" value="1"/>
</dbReference>